<accession>A0A6J7RWB1</accession>
<dbReference type="EMBL" id="CAFBNU010000018">
    <property type="protein sequence ID" value="CAB4967947.1"/>
    <property type="molecule type" value="Genomic_DNA"/>
</dbReference>
<evidence type="ECO:0000256" key="1">
    <source>
        <dbReference type="SAM" id="Phobius"/>
    </source>
</evidence>
<name>A0A6J7RWB1_9ZZZZ</name>
<keyword evidence="1" id="KW-0812">Transmembrane</keyword>
<evidence type="ECO:0000313" key="3">
    <source>
        <dbReference type="EMBL" id="CAB4827405.1"/>
    </source>
</evidence>
<evidence type="ECO:0000313" key="7">
    <source>
        <dbReference type="EMBL" id="CAB5033194.1"/>
    </source>
</evidence>
<reference evidence="7" key="1">
    <citation type="submission" date="2020-05" db="EMBL/GenBank/DDBJ databases">
        <authorList>
            <person name="Chiriac C."/>
            <person name="Salcher M."/>
            <person name="Ghai R."/>
            <person name="Kavagutti S V."/>
        </authorList>
    </citation>
    <scope>NUCLEOTIDE SEQUENCE</scope>
</reference>
<organism evidence="7">
    <name type="scientific">freshwater metagenome</name>
    <dbReference type="NCBI Taxonomy" id="449393"/>
    <lineage>
        <taxon>unclassified sequences</taxon>
        <taxon>metagenomes</taxon>
        <taxon>ecological metagenomes</taxon>
    </lineage>
</organism>
<evidence type="ECO:0000313" key="2">
    <source>
        <dbReference type="EMBL" id="CAB4716084.1"/>
    </source>
</evidence>
<dbReference type="EMBL" id="CAFBPT010000014">
    <property type="protein sequence ID" value="CAB5033194.1"/>
    <property type="molecule type" value="Genomic_DNA"/>
</dbReference>
<evidence type="ECO:0000313" key="5">
    <source>
        <dbReference type="EMBL" id="CAB4902652.1"/>
    </source>
</evidence>
<dbReference type="EMBL" id="CAFAHD010000019">
    <property type="protein sequence ID" value="CAB4837302.1"/>
    <property type="molecule type" value="Genomic_DNA"/>
</dbReference>
<dbReference type="EMBL" id="CAFAAZ010000016">
    <property type="protein sequence ID" value="CAB4827405.1"/>
    <property type="molecule type" value="Genomic_DNA"/>
</dbReference>
<dbReference type="EMBL" id="CAEZYD010000018">
    <property type="protein sequence ID" value="CAB4716084.1"/>
    <property type="molecule type" value="Genomic_DNA"/>
</dbReference>
<feature type="transmembrane region" description="Helical" evidence="1">
    <location>
        <begin position="76"/>
        <end position="94"/>
    </location>
</feature>
<protein>
    <submittedName>
        <fullName evidence="7">Unannotated protein</fullName>
    </submittedName>
</protein>
<proteinExistence type="predicted"/>
<keyword evidence="1" id="KW-0472">Membrane</keyword>
<evidence type="ECO:0000313" key="4">
    <source>
        <dbReference type="EMBL" id="CAB4837302.1"/>
    </source>
</evidence>
<evidence type="ECO:0000313" key="6">
    <source>
        <dbReference type="EMBL" id="CAB4967947.1"/>
    </source>
</evidence>
<gene>
    <name evidence="2" type="ORF">UFOPK2652_01107</name>
    <name evidence="3" type="ORF">UFOPK3128_01277</name>
    <name evidence="4" type="ORF">UFOPK3227_00316</name>
    <name evidence="5" type="ORF">UFOPK3511_01140</name>
    <name evidence="6" type="ORF">UFOPK3880_01269</name>
    <name evidence="7" type="ORF">UFOPK4146_01233</name>
</gene>
<keyword evidence="1" id="KW-1133">Transmembrane helix</keyword>
<feature type="transmembrane region" description="Helical" evidence="1">
    <location>
        <begin position="132"/>
        <end position="156"/>
    </location>
</feature>
<dbReference type="EMBL" id="CAFBMA010000016">
    <property type="protein sequence ID" value="CAB4902652.1"/>
    <property type="molecule type" value="Genomic_DNA"/>
</dbReference>
<dbReference type="AlphaFoldDB" id="A0A6J7RWB1"/>
<sequence length="221" mass="25211">MPRIPKLEKNQILADLLESWARKYGLMSDPYVARLLIALKENRNLAMWSTMDPVTLLPYSTSINGKKLRKISARLAILRNALVFAPVAFTWLAVGQATSAFQKFVEINSTATVNFLEFWQNGYDVLDEKWRISTVAATDAGIVFVVIILSISITYLNEISKNRKEEEDAFHQEERIEIALAIKEYLHTKQTVTRLTLNQGIATAIENIVEATENLQNRRRK</sequence>